<keyword evidence="1" id="KW-0472">Membrane</keyword>
<name>A0A0J8U189_9MYCO</name>
<evidence type="ECO:0000313" key="2">
    <source>
        <dbReference type="EMBL" id="KMV15413.1"/>
    </source>
</evidence>
<dbReference type="AlphaFoldDB" id="A0A0J8U189"/>
<accession>A0A0J8U189</accession>
<evidence type="ECO:0000256" key="1">
    <source>
        <dbReference type="SAM" id="Phobius"/>
    </source>
</evidence>
<dbReference type="EMBL" id="LFOD01000031">
    <property type="protein sequence ID" value="KMV15413.1"/>
    <property type="molecule type" value="Genomic_DNA"/>
</dbReference>
<sequence>MLDKLIAITKNTKVILWLYTIATALLALLVGYGFIAPDKLPLWLGLVAAVFGMGATSTAGVRLYGQRRDGIL</sequence>
<proteinExistence type="predicted"/>
<gene>
    <name evidence="2" type="ORF">ACT17_25640</name>
</gene>
<keyword evidence="1" id="KW-1133">Transmembrane helix</keyword>
<evidence type="ECO:0008006" key="4">
    <source>
        <dbReference type="Google" id="ProtNLM"/>
    </source>
</evidence>
<feature type="transmembrane region" description="Helical" evidence="1">
    <location>
        <begin position="42"/>
        <end position="64"/>
    </location>
</feature>
<comment type="caution">
    <text evidence="2">The sequence shown here is derived from an EMBL/GenBank/DDBJ whole genome shotgun (WGS) entry which is preliminary data.</text>
</comment>
<feature type="transmembrane region" description="Helical" evidence="1">
    <location>
        <begin position="14"/>
        <end position="36"/>
    </location>
</feature>
<reference evidence="2 3" key="1">
    <citation type="submission" date="2015-06" db="EMBL/GenBank/DDBJ databases">
        <title>Genome sequence of Mycobacterium conceptionense strain MLE.</title>
        <authorList>
            <person name="Greninger A.L."/>
            <person name="Cunningham G."/>
            <person name="Chiu C.Y."/>
            <person name="Miller S."/>
        </authorList>
    </citation>
    <scope>NUCLEOTIDE SEQUENCE [LARGE SCALE GENOMIC DNA]</scope>
    <source>
        <strain evidence="2 3">MLE</strain>
    </source>
</reference>
<dbReference type="Proteomes" id="UP000037594">
    <property type="component" value="Unassembled WGS sequence"/>
</dbReference>
<dbReference type="Pfam" id="PF23809">
    <property type="entry name" value="Phage_holin_9"/>
    <property type="match status" value="1"/>
</dbReference>
<evidence type="ECO:0000313" key="3">
    <source>
        <dbReference type="Proteomes" id="UP000037594"/>
    </source>
</evidence>
<dbReference type="InterPro" id="IPR056390">
    <property type="entry name" value="Holin_phage"/>
</dbReference>
<keyword evidence="1" id="KW-0812">Transmembrane</keyword>
<dbReference type="PATRIC" id="fig|451644.5.peg.5285"/>
<protein>
    <recommendedName>
        <fullName evidence="4">Transmembrane protein</fullName>
    </recommendedName>
</protein>
<organism evidence="2 3">
    <name type="scientific">Mycolicibacterium conceptionense</name>
    <dbReference type="NCBI Taxonomy" id="451644"/>
    <lineage>
        <taxon>Bacteria</taxon>
        <taxon>Bacillati</taxon>
        <taxon>Actinomycetota</taxon>
        <taxon>Actinomycetes</taxon>
        <taxon>Mycobacteriales</taxon>
        <taxon>Mycobacteriaceae</taxon>
        <taxon>Mycolicibacterium</taxon>
    </lineage>
</organism>
<dbReference type="RefSeq" id="WP_047039990.1">
    <property type="nucleotide sequence ID" value="NZ_LFOD01000031.1"/>
</dbReference>